<feature type="active site" evidence="6">
    <location>
        <position position="14"/>
    </location>
</feature>
<dbReference type="Gene3D" id="3.40.50.2300">
    <property type="match status" value="1"/>
</dbReference>
<feature type="active site" description="Proton donor" evidence="6">
    <location>
        <position position="123"/>
    </location>
</feature>
<gene>
    <name evidence="8" type="ORF">JYB65_08895</name>
</gene>
<protein>
    <recommendedName>
        <fullName evidence="2">protein-tyrosine-phosphatase</fullName>
        <ecNumber evidence="2">3.1.3.48</ecNumber>
    </recommendedName>
</protein>
<dbReference type="GO" id="GO:0004725">
    <property type="term" value="F:protein tyrosine phosphatase activity"/>
    <property type="evidence" value="ECO:0007669"/>
    <property type="project" value="UniProtKB-EC"/>
</dbReference>
<dbReference type="InterPro" id="IPR036196">
    <property type="entry name" value="Ptyr_pPase_sf"/>
</dbReference>
<dbReference type="PRINTS" id="PR00719">
    <property type="entry name" value="LMWPTPASE"/>
</dbReference>
<comment type="caution">
    <text evidence="8">The sequence shown here is derived from an EMBL/GenBank/DDBJ whole genome shotgun (WGS) entry which is preliminary data.</text>
</comment>
<dbReference type="PANTHER" id="PTHR11717:SF7">
    <property type="entry name" value="LOW MOLECULAR WEIGHT PHOSPHOTYROSINE PROTEIN PHOSPHATASE"/>
    <property type="match status" value="1"/>
</dbReference>
<dbReference type="SMART" id="SM00226">
    <property type="entry name" value="LMWPc"/>
    <property type="match status" value="1"/>
</dbReference>
<evidence type="ECO:0000256" key="4">
    <source>
        <dbReference type="ARBA" id="ARBA00022912"/>
    </source>
</evidence>
<dbReference type="AlphaFoldDB" id="A0A939DA18"/>
<evidence type="ECO:0000256" key="2">
    <source>
        <dbReference type="ARBA" id="ARBA00013064"/>
    </source>
</evidence>
<evidence type="ECO:0000259" key="7">
    <source>
        <dbReference type="SMART" id="SM00226"/>
    </source>
</evidence>
<evidence type="ECO:0000256" key="1">
    <source>
        <dbReference type="ARBA" id="ARBA00011063"/>
    </source>
</evidence>
<dbReference type="Proteomes" id="UP000664545">
    <property type="component" value="Unassembled WGS sequence"/>
</dbReference>
<evidence type="ECO:0000256" key="5">
    <source>
        <dbReference type="ARBA" id="ARBA00051722"/>
    </source>
</evidence>
<feature type="active site" description="Nucleophile" evidence="6">
    <location>
        <position position="8"/>
    </location>
</feature>
<dbReference type="RefSeq" id="WP_206582314.1">
    <property type="nucleotide sequence ID" value="NZ_JAFJZZ010000003.1"/>
</dbReference>
<dbReference type="CDD" id="cd16343">
    <property type="entry name" value="LMWPTP"/>
    <property type="match status" value="1"/>
</dbReference>
<dbReference type="InterPro" id="IPR017867">
    <property type="entry name" value="Tyr_phospatase_low_mol_wt"/>
</dbReference>
<sequence length="161" mass="18474">MTKVLFICHGNICRSPMAEYVLKHMVRKRGISEEFEIASAATSREEIGNDIHRGTKTKLTEIGIPYSDRKAAQVTKRDYEDYEYLLCMDSNNLRNLARIVGEDANQKIFRLLDFSSDPRDIADPWYTGNFDETYNDIMEGCEAFLSHLESAAAYNNIKDCK</sequence>
<evidence type="ECO:0000256" key="6">
    <source>
        <dbReference type="PIRSR" id="PIRSR617867-1"/>
    </source>
</evidence>
<reference evidence="8" key="1">
    <citation type="submission" date="2021-02" db="EMBL/GenBank/DDBJ databases">
        <title>Abyssanaerobacter marinus gen.nov., sp., nov, anaerobic bacterium isolated from the Onnuri vent field of Indian Ocean and suggestion of Mogibacteriaceae fam. nov., and proposal of reclassification of ambiguous this family's genus member.</title>
        <authorList>
            <person name="Kim Y.J."/>
            <person name="Yang J.-A."/>
        </authorList>
    </citation>
    <scope>NUCLEOTIDE SEQUENCE</scope>
    <source>
        <strain evidence="8">DSM 2634</strain>
    </source>
</reference>
<evidence type="ECO:0000256" key="3">
    <source>
        <dbReference type="ARBA" id="ARBA00022801"/>
    </source>
</evidence>
<dbReference type="Pfam" id="PF01451">
    <property type="entry name" value="LMWPc"/>
    <property type="match status" value="1"/>
</dbReference>
<evidence type="ECO:0000313" key="8">
    <source>
        <dbReference type="EMBL" id="MBN7773478.1"/>
    </source>
</evidence>
<evidence type="ECO:0000313" key="9">
    <source>
        <dbReference type="Proteomes" id="UP000664545"/>
    </source>
</evidence>
<organism evidence="8 9">
    <name type="scientific">Clostridium aminobutyricum</name>
    <dbReference type="NCBI Taxonomy" id="33953"/>
    <lineage>
        <taxon>Bacteria</taxon>
        <taxon>Bacillati</taxon>
        <taxon>Bacillota</taxon>
        <taxon>Clostridia</taxon>
        <taxon>Eubacteriales</taxon>
        <taxon>Clostridiaceae</taxon>
        <taxon>Clostridium</taxon>
    </lineage>
</organism>
<proteinExistence type="inferred from homology"/>
<dbReference type="InterPro" id="IPR050438">
    <property type="entry name" value="LMW_PTPase"/>
</dbReference>
<name>A0A939DA18_CLOAM</name>
<keyword evidence="9" id="KW-1185">Reference proteome</keyword>
<keyword evidence="3" id="KW-0378">Hydrolase</keyword>
<feature type="domain" description="Phosphotyrosine protein phosphatase I" evidence="7">
    <location>
        <begin position="2"/>
        <end position="147"/>
    </location>
</feature>
<keyword evidence="4" id="KW-0904">Protein phosphatase</keyword>
<comment type="similarity">
    <text evidence="1">Belongs to the low molecular weight phosphotyrosine protein phosphatase family.</text>
</comment>
<dbReference type="PANTHER" id="PTHR11717">
    <property type="entry name" value="LOW MOLECULAR WEIGHT PROTEIN TYROSINE PHOSPHATASE"/>
    <property type="match status" value="1"/>
</dbReference>
<dbReference type="EC" id="3.1.3.48" evidence="2"/>
<comment type="catalytic activity">
    <reaction evidence="5">
        <text>O-phospho-L-tyrosyl-[protein] + H2O = L-tyrosyl-[protein] + phosphate</text>
        <dbReference type="Rhea" id="RHEA:10684"/>
        <dbReference type="Rhea" id="RHEA-COMP:10136"/>
        <dbReference type="Rhea" id="RHEA-COMP:20101"/>
        <dbReference type="ChEBI" id="CHEBI:15377"/>
        <dbReference type="ChEBI" id="CHEBI:43474"/>
        <dbReference type="ChEBI" id="CHEBI:46858"/>
        <dbReference type="ChEBI" id="CHEBI:61978"/>
        <dbReference type="EC" id="3.1.3.48"/>
    </reaction>
</comment>
<dbReference type="SUPFAM" id="SSF52788">
    <property type="entry name" value="Phosphotyrosine protein phosphatases I"/>
    <property type="match status" value="1"/>
</dbReference>
<dbReference type="InterPro" id="IPR023485">
    <property type="entry name" value="Ptyr_pPase"/>
</dbReference>
<accession>A0A939DA18</accession>
<dbReference type="EMBL" id="JAFJZZ010000003">
    <property type="protein sequence ID" value="MBN7773478.1"/>
    <property type="molecule type" value="Genomic_DNA"/>
</dbReference>